<reference evidence="6 7" key="1">
    <citation type="journal article" date="2016" name="Nat. Commun.">
        <title>Thousands of microbial genomes shed light on interconnected biogeochemical processes in an aquifer system.</title>
        <authorList>
            <person name="Anantharaman K."/>
            <person name="Brown C.T."/>
            <person name="Hug L.A."/>
            <person name="Sharon I."/>
            <person name="Castelle C.J."/>
            <person name="Probst A.J."/>
            <person name="Thomas B.C."/>
            <person name="Singh A."/>
            <person name="Wilkins M.J."/>
            <person name="Karaoz U."/>
            <person name="Brodie E.L."/>
            <person name="Williams K.H."/>
            <person name="Hubbard S.S."/>
            <person name="Banfield J.F."/>
        </authorList>
    </citation>
    <scope>NUCLEOTIDE SEQUENCE [LARGE SCALE GENOMIC DNA]</scope>
</reference>
<keyword evidence="4" id="KW-0411">Iron-sulfur</keyword>
<dbReference type="SFLD" id="SFLDS00029">
    <property type="entry name" value="Radical_SAM"/>
    <property type="match status" value="1"/>
</dbReference>
<dbReference type="STRING" id="1798473.A3G50_02155"/>
<dbReference type="InterPro" id="IPR058240">
    <property type="entry name" value="rSAM_sf"/>
</dbReference>
<keyword evidence="3" id="KW-0408">Iron</keyword>
<dbReference type="PANTHER" id="PTHR11228:SF7">
    <property type="entry name" value="PQQA PEPTIDE CYCLASE"/>
    <property type="match status" value="1"/>
</dbReference>
<feature type="domain" description="Radical SAM core" evidence="5">
    <location>
        <begin position="68"/>
        <end position="307"/>
    </location>
</feature>
<evidence type="ECO:0000259" key="5">
    <source>
        <dbReference type="PROSITE" id="PS51918"/>
    </source>
</evidence>
<dbReference type="Proteomes" id="UP000176633">
    <property type="component" value="Unassembled WGS sequence"/>
</dbReference>
<dbReference type="PANTHER" id="PTHR11228">
    <property type="entry name" value="RADICAL SAM DOMAIN PROTEIN"/>
    <property type="match status" value="1"/>
</dbReference>
<accession>A0A1F6C1L7</accession>
<dbReference type="SFLD" id="SFLDG01067">
    <property type="entry name" value="SPASM/twitch_domain_containing"/>
    <property type="match status" value="1"/>
</dbReference>
<dbReference type="InterPro" id="IPR013785">
    <property type="entry name" value="Aldolase_TIM"/>
</dbReference>
<protein>
    <recommendedName>
        <fullName evidence="5">Radical SAM core domain-containing protein</fullName>
    </recommendedName>
</protein>
<name>A0A1F6C1L7_9BACT</name>
<dbReference type="PROSITE" id="PS51918">
    <property type="entry name" value="RADICAL_SAM"/>
    <property type="match status" value="1"/>
</dbReference>
<dbReference type="EMBL" id="MFKM01000026">
    <property type="protein sequence ID" value="OGG43096.1"/>
    <property type="molecule type" value="Genomic_DNA"/>
</dbReference>
<dbReference type="GO" id="GO:0003824">
    <property type="term" value="F:catalytic activity"/>
    <property type="evidence" value="ECO:0007669"/>
    <property type="project" value="InterPro"/>
</dbReference>
<keyword evidence="2" id="KW-0479">Metal-binding</keyword>
<evidence type="ECO:0000256" key="3">
    <source>
        <dbReference type="ARBA" id="ARBA00023004"/>
    </source>
</evidence>
<dbReference type="InterPro" id="IPR050377">
    <property type="entry name" value="Radical_SAM_PqqE_MftC-like"/>
</dbReference>
<comment type="caution">
    <text evidence="6">The sequence shown here is derived from an EMBL/GenBank/DDBJ whole genome shotgun (WGS) entry which is preliminary data.</text>
</comment>
<keyword evidence="1" id="KW-0949">S-adenosyl-L-methionine</keyword>
<evidence type="ECO:0000256" key="4">
    <source>
        <dbReference type="ARBA" id="ARBA00023014"/>
    </source>
</evidence>
<dbReference type="InterPro" id="IPR007197">
    <property type="entry name" value="rSAM"/>
</dbReference>
<organism evidence="6 7">
    <name type="scientific">Candidatus Jorgensenbacteria bacterium RIFCSPLOWO2_12_FULL_42_11</name>
    <dbReference type="NCBI Taxonomy" id="1798473"/>
    <lineage>
        <taxon>Bacteria</taxon>
        <taxon>Candidatus Joergenseniibacteriota</taxon>
    </lineage>
</organism>
<evidence type="ECO:0000313" key="6">
    <source>
        <dbReference type="EMBL" id="OGG43096.1"/>
    </source>
</evidence>
<dbReference type="GO" id="GO:0051536">
    <property type="term" value="F:iron-sulfur cluster binding"/>
    <property type="evidence" value="ECO:0007669"/>
    <property type="project" value="UniProtKB-KW"/>
</dbReference>
<dbReference type="InterPro" id="IPR023885">
    <property type="entry name" value="4Fe4S-binding_SPASM_dom"/>
</dbReference>
<dbReference type="SUPFAM" id="SSF102114">
    <property type="entry name" value="Radical SAM enzymes"/>
    <property type="match status" value="1"/>
</dbReference>
<evidence type="ECO:0000313" key="7">
    <source>
        <dbReference type="Proteomes" id="UP000176633"/>
    </source>
</evidence>
<dbReference type="Pfam" id="PF13186">
    <property type="entry name" value="SPASM"/>
    <property type="match status" value="1"/>
</dbReference>
<dbReference type="AlphaFoldDB" id="A0A1F6C1L7"/>
<dbReference type="CDD" id="cd01335">
    <property type="entry name" value="Radical_SAM"/>
    <property type="match status" value="1"/>
</dbReference>
<dbReference type="Gene3D" id="3.20.20.70">
    <property type="entry name" value="Aldolase class I"/>
    <property type="match status" value="1"/>
</dbReference>
<evidence type="ECO:0000256" key="2">
    <source>
        <dbReference type="ARBA" id="ARBA00022723"/>
    </source>
</evidence>
<gene>
    <name evidence="6" type="ORF">A3G50_02155</name>
</gene>
<sequence>MGSYAHFLNCANGQIVSVETGNIEAKKIVNKPDNYKFDSDTKNFFKNISGQYNSRLCRKNLIKLGLAFNFPTTVNIELSRRCSLRCVHCYVGNKNLRSSKPGFLERMDESGIGDFFDELKSLGVFLVVISGGEPFIGKSLLSLLRIATEKGFLVEIFSNLQYLPEWFLSNEYGNFRIGRIQTSVYSAVSKIHDDITKSSGSLKRTLGNLHLLVKMGYFVEVATPLMKRNFVSWESAKLFFRKKKIAQNFSWPIANEYYGQARKNRLNISGENLRDFVRKNPDFISETQNYNSNELVCEAGKAIFAISANGDVFPCSQLPLPVGNIFLKKKSREIVYGESMLKIGSLKWKDIPAKKVFNFCPGINYTDAGNVLTQPEHMLNAINVAFAKKKGGKK</sequence>
<dbReference type="Pfam" id="PF04055">
    <property type="entry name" value="Radical_SAM"/>
    <property type="match status" value="1"/>
</dbReference>
<dbReference type="GO" id="GO:0046872">
    <property type="term" value="F:metal ion binding"/>
    <property type="evidence" value="ECO:0007669"/>
    <property type="project" value="UniProtKB-KW"/>
</dbReference>
<evidence type="ECO:0000256" key="1">
    <source>
        <dbReference type="ARBA" id="ARBA00022691"/>
    </source>
</evidence>
<proteinExistence type="predicted"/>